<gene>
    <name evidence="1" type="ORF">Athens101428_79</name>
</gene>
<dbReference type="EMBL" id="VMGN01000003">
    <property type="protein sequence ID" value="TSC94954.1"/>
    <property type="molecule type" value="Genomic_DNA"/>
</dbReference>
<evidence type="ECO:0000313" key="1">
    <source>
        <dbReference type="EMBL" id="TSC94954.1"/>
    </source>
</evidence>
<dbReference type="AlphaFoldDB" id="A0A554LQ60"/>
<comment type="caution">
    <text evidence="1">The sequence shown here is derived from an EMBL/GenBank/DDBJ whole genome shotgun (WGS) entry which is preliminary data.</text>
</comment>
<dbReference type="Proteomes" id="UP000316495">
    <property type="component" value="Unassembled WGS sequence"/>
</dbReference>
<reference evidence="1 2" key="1">
    <citation type="submission" date="2017-07" db="EMBL/GenBank/DDBJ databases">
        <title>Mechanisms for carbon and nitrogen cycling indicate functional differentiation within the Candidate Phyla Radiation.</title>
        <authorList>
            <person name="Danczak R.E."/>
            <person name="Johnston M.D."/>
            <person name="Kenah C."/>
            <person name="Slattery M."/>
            <person name="Wrighton K.C."/>
            <person name="Wilkins M.J."/>
        </authorList>
    </citation>
    <scope>NUCLEOTIDE SEQUENCE [LARGE SCALE GENOMIC DNA]</scope>
    <source>
        <strain evidence="1">Athens1014_28</strain>
    </source>
</reference>
<proteinExistence type="predicted"/>
<evidence type="ECO:0000313" key="2">
    <source>
        <dbReference type="Proteomes" id="UP000316495"/>
    </source>
</evidence>
<accession>A0A554LQ60</accession>
<protein>
    <submittedName>
        <fullName evidence="1">Uncharacterized protein</fullName>
    </submittedName>
</protein>
<organism evidence="1 2">
    <name type="scientific">Candidatus Berkelbacteria bacterium Athens1014_28</name>
    <dbReference type="NCBI Taxonomy" id="2017145"/>
    <lineage>
        <taxon>Bacteria</taxon>
        <taxon>Candidatus Berkelbacteria</taxon>
    </lineage>
</organism>
<sequence length="102" mass="11751">MAKIQLPTLQELMGFFFKANLEVGWASENPRISETDCGEYTTTFRDGDLCFLDRWYSGDDRIVGVSYSYGRTNIRLGIRDIWLMTMRLKLAQGIMLVSLTIQ</sequence>
<name>A0A554LQ60_9BACT</name>